<reference evidence="3" key="1">
    <citation type="submission" date="2017-09" db="EMBL/GenBank/DDBJ databases">
        <title>The Reconstruction of 2,631 Draft Metagenome-Assembled Genomes from the Global Oceans.</title>
        <authorList>
            <person name="Tully B.J."/>
            <person name="Graham E.D."/>
            <person name="Heidelberg J.F."/>
        </authorList>
    </citation>
    <scope>NUCLEOTIDE SEQUENCE [LARGE SCALE GENOMIC DNA]</scope>
</reference>
<name>A0A2D6YIP1_9DELT</name>
<dbReference type="AlphaFoldDB" id="A0A2D6YIP1"/>
<evidence type="ECO:0000256" key="1">
    <source>
        <dbReference type="SAM" id="Phobius"/>
    </source>
</evidence>
<evidence type="ECO:0000313" key="2">
    <source>
        <dbReference type="EMBL" id="MAH62995.1"/>
    </source>
</evidence>
<dbReference type="Proteomes" id="UP000226525">
    <property type="component" value="Unassembled WGS sequence"/>
</dbReference>
<protein>
    <submittedName>
        <fullName evidence="2">Uncharacterized protein</fullName>
    </submittedName>
</protein>
<keyword evidence="1" id="KW-0472">Membrane</keyword>
<evidence type="ECO:0000313" key="3">
    <source>
        <dbReference type="Proteomes" id="UP000226525"/>
    </source>
</evidence>
<keyword evidence="1" id="KW-1133">Transmembrane helix</keyword>
<sequence length="179" mass="20911">MRNFAKWLLIVWSILCLIGVYFGFTEFSESSEKVVSGIGGEDLEINVIVAIFAGLLLYLIIAMPALLIWLLLDRREDQVVDHLRYYDLEKDDDSQEIYDLDKEVSFFQLEPEEKEQGELFPIDRQYENPVTEVGYDESEVGQLKSRVVMLEQENLQLKQMLHKRNQIISQFKNSVRSGR</sequence>
<keyword evidence="1" id="KW-0812">Transmembrane</keyword>
<feature type="transmembrane region" description="Helical" evidence="1">
    <location>
        <begin position="45"/>
        <end position="72"/>
    </location>
</feature>
<accession>A0A2D6YIP1</accession>
<gene>
    <name evidence="2" type="ORF">CMN54_06040</name>
</gene>
<feature type="transmembrane region" description="Helical" evidence="1">
    <location>
        <begin position="7"/>
        <end position="25"/>
    </location>
</feature>
<organism evidence="2 3">
    <name type="scientific">SAR324 cluster bacterium</name>
    <dbReference type="NCBI Taxonomy" id="2024889"/>
    <lineage>
        <taxon>Bacteria</taxon>
        <taxon>Deltaproteobacteria</taxon>
        <taxon>SAR324 cluster</taxon>
    </lineage>
</organism>
<dbReference type="EMBL" id="NZEX01000068">
    <property type="protein sequence ID" value="MAH62995.1"/>
    <property type="molecule type" value="Genomic_DNA"/>
</dbReference>
<comment type="caution">
    <text evidence="2">The sequence shown here is derived from an EMBL/GenBank/DDBJ whole genome shotgun (WGS) entry which is preliminary data.</text>
</comment>
<proteinExistence type="predicted"/>